<evidence type="ECO:0000259" key="11">
    <source>
        <dbReference type="Pfam" id="PF00263"/>
    </source>
</evidence>
<dbReference type="InterPro" id="IPR049371">
    <property type="entry name" value="GspD-like_N0"/>
</dbReference>
<dbReference type="InterPro" id="IPR004846">
    <property type="entry name" value="T2SS/T3SS_dom"/>
</dbReference>
<dbReference type="AlphaFoldDB" id="A0A1F6U4I9"/>
<dbReference type="PRINTS" id="PR00811">
    <property type="entry name" value="BCTERIALGSPD"/>
</dbReference>
<feature type="domain" description="NolW-like" evidence="12">
    <location>
        <begin position="163"/>
        <end position="241"/>
    </location>
</feature>
<keyword evidence="3 10" id="KW-0813">Transport</keyword>
<reference evidence="14 15" key="1">
    <citation type="journal article" date="2016" name="Nat. Commun.">
        <title>Thousands of microbial genomes shed light on interconnected biogeochemical processes in an aquifer system.</title>
        <authorList>
            <person name="Anantharaman K."/>
            <person name="Brown C.T."/>
            <person name="Hug L.A."/>
            <person name="Sharon I."/>
            <person name="Castelle C.J."/>
            <person name="Probst A.J."/>
            <person name="Thomas B.C."/>
            <person name="Singh A."/>
            <person name="Wilkins M.J."/>
            <person name="Karaoz U."/>
            <person name="Brodie E.L."/>
            <person name="Williams K.H."/>
            <person name="Hubbard S.S."/>
            <person name="Banfield J.F."/>
        </authorList>
    </citation>
    <scope>NUCLEOTIDE SEQUENCE [LARGE SCALE GENOMIC DNA]</scope>
</reference>
<comment type="caution">
    <text evidence="14">The sequence shown here is derived from an EMBL/GenBank/DDBJ whole genome shotgun (WGS) entry which is preliminary data.</text>
</comment>
<dbReference type="Pfam" id="PF00263">
    <property type="entry name" value="Secretin"/>
    <property type="match status" value="1"/>
</dbReference>
<keyword evidence="5" id="KW-0812">Transmembrane</keyword>
<dbReference type="Proteomes" id="UP000179037">
    <property type="component" value="Unassembled WGS sequence"/>
</dbReference>
<evidence type="ECO:0000256" key="2">
    <source>
        <dbReference type="ARBA" id="ARBA00006980"/>
    </source>
</evidence>
<comment type="subcellular location">
    <subcellularLocation>
        <location evidence="1 10">Cell outer membrane</location>
    </subcellularLocation>
</comment>
<evidence type="ECO:0000256" key="5">
    <source>
        <dbReference type="ARBA" id="ARBA00022692"/>
    </source>
</evidence>
<dbReference type="InterPro" id="IPR013356">
    <property type="entry name" value="T2SS_GspD"/>
</dbReference>
<dbReference type="GO" id="GO:0015628">
    <property type="term" value="P:protein secretion by the type II secretion system"/>
    <property type="evidence" value="ECO:0007669"/>
    <property type="project" value="InterPro"/>
</dbReference>
<evidence type="ECO:0000256" key="1">
    <source>
        <dbReference type="ARBA" id="ARBA00004442"/>
    </source>
</evidence>
<evidence type="ECO:0000259" key="13">
    <source>
        <dbReference type="Pfam" id="PF21305"/>
    </source>
</evidence>
<dbReference type="GO" id="GO:0015627">
    <property type="term" value="C:type II protein secretion system complex"/>
    <property type="evidence" value="ECO:0007669"/>
    <property type="project" value="InterPro"/>
</dbReference>
<dbReference type="Pfam" id="PF03958">
    <property type="entry name" value="Secretin_N"/>
    <property type="match status" value="3"/>
</dbReference>
<dbReference type="PANTHER" id="PTHR30332:SF24">
    <property type="entry name" value="SECRETIN GSPD-RELATED"/>
    <property type="match status" value="1"/>
</dbReference>
<sequence length="614" mass="65285">MFNFQEADIQAVVKTVSQITGKNFLLDPRVKGKLTIISTQPVSKNAIYQIFLASLKAQGYTAVDSASGFIKLVPLGDAKQNADVSSGVMPRPGEQTITHVVTVQHSSAAQLVPLLRPLMAPTSQISVYPPSNTLIVTDYADNIRNLLRIVEIIDQRGGAELAIIALKHASALDIADMVVRLYPNVSQTPGIPTPAQAAGGEADRVTILPDLRTNSLLVRAENLGAIEDLREFIEKLDVPARVSGNTRVVYLRNAEASKLAEILRGLLAGEARAQTAAPAIPGRPAAARTGVESSQIQADEATNSLVISAPDAVFNNLRAVIEKLDVRRAQVFIEALIAEITTDKATQLGVQWFAGDQKSGGSLGAVTNFPGTGTSIIAAAANPAALAASGGLSLAFVGETITVDGRQIRGLGALAQALEQKNIANIMSTPNLLTLDNAEAKIVVGQNVPFLTGSFSQATTTTGAVNPFQTIERKDVGLTLKIKPQISEGGTVKLQIFQESSTVARATVAASDLVTNKRSLETTVVVDDGNTVVLGGLIEDSLSDNTQAVPWLGRIPLLGWLFKSNEKKKTKTNLMVFLRPIIVRGPEDSYGFTRSRYEHLRATEKTVSKTPSPL</sequence>
<keyword evidence="6" id="KW-0732">Signal</keyword>
<evidence type="ECO:0000256" key="9">
    <source>
        <dbReference type="ARBA" id="ARBA00023237"/>
    </source>
</evidence>
<dbReference type="InterPro" id="IPR005644">
    <property type="entry name" value="NolW-like"/>
</dbReference>
<evidence type="ECO:0000256" key="8">
    <source>
        <dbReference type="ARBA" id="ARBA00023136"/>
    </source>
</evidence>
<feature type="domain" description="NolW-like" evidence="12">
    <location>
        <begin position="98"/>
        <end position="157"/>
    </location>
</feature>
<dbReference type="Gene3D" id="3.30.1370.120">
    <property type="match status" value="3"/>
</dbReference>
<dbReference type="PANTHER" id="PTHR30332">
    <property type="entry name" value="PROBABLE GENERAL SECRETION PATHWAY PROTEIN D"/>
    <property type="match status" value="1"/>
</dbReference>
<proteinExistence type="inferred from homology"/>
<keyword evidence="8" id="KW-0472">Membrane</keyword>
<evidence type="ECO:0000256" key="4">
    <source>
        <dbReference type="ARBA" id="ARBA00022452"/>
    </source>
</evidence>
<gene>
    <name evidence="14" type="ORF">A3A87_02470</name>
</gene>
<feature type="domain" description="Type II/III secretion system secretin-like" evidence="11">
    <location>
        <begin position="417"/>
        <end position="584"/>
    </location>
</feature>
<feature type="domain" description="GspD-like N0" evidence="13">
    <location>
        <begin position="3"/>
        <end position="71"/>
    </location>
</feature>
<keyword evidence="9" id="KW-0998">Cell outer membrane</keyword>
<keyword evidence="7" id="KW-0653">Protein transport</keyword>
<feature type="domain" description="NolW-like" evidence="12">
    <location>
        <begin position="246"/>
        <end position="330"/>
    </location>
</feature>
<accession>A0A1F6U4I9</accession>
<dbReference type="InterPro" id="IPR001775">
    <property type="entry name" value="GspD/PilQ"/>
</dbReference>
<dbReference type="Pfam" id="PF21305">
    <property type="entry name" value="type_II_gspD_N0"/>
    <property type="match status" value="1"/>
</dbReference>
<evidence type="ECO:0000313" key="14">
    <source>
        <dbReference type="EMBL" id="OGI52267.1"/>
    </source>
</evidence>
<evidence type="ECO:0000259" key="12">
    <source>
        <dbReference type="Pfam" id="PF03958"/>
    </source>
</evidence>
<evidence type="ECO:0000256" key="7">
    <source>
        <dbReference type="ARBA" id="ARBA00022927"/>
    </source>
</evidence>
<evidence type="ECO:0000256" key="3">
    <source>
        <dbReference type="ARBA" id="ARBA00022448"/>
    </source>
</evidence>
<dbReference type="NCBIfam" id="TIGR02517">
    <property type="entry name" value="type_II_gspD"/>
    <property type="match status" value="1"/>
</dbReference>
<dbReference type="STRING" id="1817768.A3A87_02470"/>
<feature type="non-terminal residue" evidence="14">
    <location>
        <position position="614"/>
    </location>
</feature>
<comment type="similarity">
    <text evidence="2">Belongs to the bacterial secretin family. GSP D subfamily.</text>
</comment>
<keyword evidence="4" id="KW-1134">Transmembrane beta strand</keyword>
<evidence type="ECO:0000256" key="6">
    <source>
        <dbReference type="ARBA" id="ARBA00022729"/>
    </source>
</evidence>
<evidence type="ECO:0000256" key="10">
    <source>
        <dbReference type="RuleBase" id="RU004004"/>
    </source>
</evidence>
<evidence type="ECO:0000313" key="15">
    <source>
        <dbReference type="Proteomes" id="UP000179037"/>
    </source>
</evidence>
<dbReference type="GO" id="GO:0009279">
    <property type="term" value="C:cell outer membrane"/>
    <property type="evidence" value="ECO:0007669"/>
    <property type="project" value="UniProtKB-SubCell"/>
</dbReference>
<name>A0A1F6U4I9_9PROT</name>
<dbReference type="EMBL" id="MFTC01000021">
    <property type="protein sequence ID" value="OGI52267.1"/>
    <property type="molecule type" value="Genomic_DNA"/>
</dbReference>
<dbReference type="InterPro" id="IPR038591">
    <property type="entry name" value="NolW-like_sf"/>
</dbReference>
<protein>
    <submittedName>
        <fullName evidence="14">Type II secretion system protein GspD</fullName>
    </submittedName>
</protein>
<organism evidence="14 15">
    <name type="scientific">Candidatus Muproteobacteria bacterium RIFCSPLOWO2_01_FULL_60_18</name>
    <dbReference type="NCBI Taxonomy" id="1817768"/>
    <lineage>
        <taxon>Bacteria</taxon>
        <taxon>Pseudomonadati</taxon>
        <taxon>Pseudomonadota</taxon>
        <taxon>Candidatus Muproteobacteria</taxon>
    </lineage>
</organism>
<dbReference type="InterPro" id="IPR050810">
    <property type="entry name" value="Bact_Secretion_Sys_Channel"/>
</dbReference>